<evidence type="ECO:0008006" key="3">
    <source>
        <dbReference type="Google" id="ProtNLM"/>
    </source>
</evidence>
<accession>A0ABQ8V592</accession>
<reference evidence="1" key="1">
    <citation type="submission" date="2022-08" db="EMBL/GenBank/DDBJ databases">
        <title>A Global Phylogenomic Analysis of the Shiitake Genus Lentinula.</title>
        <authorList>
            <consortium name="DOE Joint Genome Institute"/>
            <person name="Sierra-Patev S."/>
            <person name="Min B."/>
            <person name="Naranjo-Ortiz M."/>
            <person name="Looney B."/>
            <person name="Konkel Z."/>
            <person name="Slot J.C."/>
            <person name="Sakamoto Y."/>
            <person name="Steenwyk J.L."/>
            <person name="Rokas A."/>
            <person name="Carro J."/>
            <person name="Camarero S."/>
            <person name="Ferreira P."/>
            <person name="Molpeceres G."/>
            <person name="Ruiz-Duenas F.J."/>
            <person name="Serrano A."/>
            <person name="Henrissat B."/>
            <person name="Drula E."/>
            <person name="Hughes K.W."/>
            <person name="Mata J.L."/>
            <person name="Ishikawa N.K."/>
            <person name="Vargas-Isla R."/>
            <person name="Ushijima S."/>
            <person name="Smith C.A."/>
            <person name="Ahrendt S."/>
            <person name="Andreopoulos W."/>
            <person name="He G."/>
            <person name="Labutti K."/>
            <person name="Lipzen A."/>
            <person name="Ng V."/>
            <person name="Riley R."/>
            <person name="Sandor L."/>
            <person name="Barry K."/>
            <person name="Martinez A.T."/>
            <person name="Xiao Y."/>
            <person name="Gibbons J.G."/>
            <person name="Terashima K."/>
            <person name="Grigoriev I.V."/>
            <person name="Hibbett D.S."/>
        </authorList>
    </citation>
    <scope>NUCLEOTIDE SEQUENCE</scope>
    <source>
        <strain evidence="1">RHP3577 ss4</strain>
    </source>
</reference>
<dbReference type="EMBL" id="JANVFT010000075">
    <property type="protein sequence ID" value="KAJ4475107.1"/>
    <property type="molecule type" value="Genomic_DNA"/>
</dbReference>
<name>A0ABQ8V592_9AGAR</name>
<evidence type="ECO:0000313" key="1">
    <source>
        <dbReference type="EMBL" id="KAJ4475107.1"/>
    </source>
</evidence>
<sequence>MPDNEELIRRIQTSNLHIQHSVMANGYIYACFVLSQKPRESVHVRKLMDLTAGAKTLRSDIHMQAIQMQQLQIQYATSMPCHIMARMRFLEINIAEKRQDLDDIMRVLSRLNNNNRDHDGNDNAIHTGTLWGLPSLDSSQLGQSSSFGNVIQSPITTSFAGSSLTLLPTADGHTPKWTSPYWEAVASKSLQNEDEPQMVHNTKGIERDNPLPLNSTIIFQQNSSSDAGVNDASIDSPIQDEDEDEFNMGIPDLIPSSLNSSPFYGFGIIDDDTTALLDVKQQEYNNLWLGVPSKRTGGGNSANSPHWDGHSATLPSSKDWAMYSC</sequence>
<protein>
    <recommendedName>
        <fullName evidence="3">MADS-box domain-containing protein</fullName>
    </recommendedName>
</protein>
<dbReference type="Proteomes" id="UP001150217">
    <property type="component" value="Unassembled WGS sequence"/>
</dbReference>
<comment type="caution">
    <text evidence="1">The sequence shown here is derived from an EMBL/GenBank/DDBJ whole genome shotgun (WGS) entry which is preliminary data.</text>
</comment>
<keyword evidence="2" id="KW-1185">Reference proteome</keyword>
<evidence type="ECO:0000313" key="2">
    <source>
        <dbReference type="Proteomes" id="UP001150217"/>
    </source>
</evidence>
<organism evidence="1 2">
    <name type="scientific">Lentinula lateritia</name>
    <dbReference type="NCBI Taxonomy" id="40482"/>
    <lineage>
        <taxon>Eukaryota</taxon>
        <taxon>Fungi</taxon>
        <taxon>Dikarya</taxon>
        <taxon>Basidiomycota</taxon>
        <taxon>Agaricomycotina</taxon>
        <taxon>Agaricomycetes</taxon>
        <taxon>Agaricomycetidae</taxon>
        <taxon>Agaricales</taxon>
        <taxon>Marasmiineae</taxon>
        <taxon>Omphalotaceae</taxon>
        <taxon>Lentinula</taxon>
    </lineage>
</organism>
<gene>
    <name evidence="1" type="ORF">C8R41DRAFT_847380</name>
</gene>
<proteinExistence type="predicted"/>